<evidence type="ECO:0000256" key="1">
    <source>
        <dbReference type="SAM" id="Phobius"/>
    </source>
</evidence>
<dbReference type="Pfam" id="PF10990">
    <property type="entry name" value="DUF2809"/>
    <property type="match status" value="1"/>
</dbReference>
<sequence>MTSPFSPNHRFFQYRLALFLSIAILVPFGLFTKFYRGPGQSWLNDSFGGIPYEIFWILLVVLIWPKVSAKWAAIGVLIATCILEFLQLWHPPFLQVIRATLPGRLVLGTTFIWSDFPYYFIGCFLGGLWVKALQHYTLRHKINSSLEE</sequence>
<feature type="transmembrane region" description="Helical" evidence="1">
    <location>
        <begin position="12"/>
        <end position="35"/>
    </location>
</feature>
<dbReference type="InterPro" id="IPR021257">
    <property type="entry name" value="DUF2809"/>
</dbReference>
<feature type="transmembrane region" description="Helical" evidence="1">
    <location>
        <begin position="110"/>
        <end position="130"/>
    </location>
</feature>
<evidence type="ECO:0000313" key="3">
    <source>
        <dbReference type="Proteomes" id="UP001525890"/>
    </source>
</evidence>
<feature type="transmembrane region" description="Helical" evidence="1">
    <location>
        <begin position="47"/>
        <end position="64"/>
    </location>
</feature>
<protein>
    <submittedName>
        <fullName evidence="2">DUF2809 domain-containing protein</fullName>
    </submittedName>
</protein>
<comment type="caution">
    <text evidence="2">The sequence shown here is derived from an EMBL/GenBank/DDBJ whole genome shotgun (WGS) entry which is preliminary data.</text>
</comment>
<keyword evidence="1" id="KW-0472">Membrane</keyword>
<dbReference type="RefSeq" id="WP_368005317.1">
    <property type="nucleotide sequence ID" value="NZ_JAMXFF010000004.1"/>
</dbReference>
<proteinExistence type="predicted"/>
<name>A0ABT2MLK3_9CYAN</name>
<keyword evidence="1" id="KW-1133">Transmembrane helix</keyword>
<reference evidence="2 3" key="1">
    <citation type="journal article" date="2022" name="Front. Microbiol.">
        <title>High genomic differentiation and limited gene flow indicate recent cryptic speciation within the genus Laspinema (cyanobacteria).</title>
        <authorList>
            <person name="Stanojkovic A."/>
            <person name="Skoupy S."/>
            <person name="Skaloud P."/>
            <person name="Dvorak P."/>
        </authorList>
    </citation>
    <scope>NUCLEOTIDE SEQUENCE [LARGE SCALE GENOMIC DNA]</scope>
    <source>
        <strain evidence="2 3">D2a</strain>
    </source>
</reference>
<gene>
    <name evidence="2" type="ORF">NG799_04680</name>
</gene>
<evidence type="ECO:0000313" key="2">
    <source>
        <dbReference type="EMBL" id="MCT7965629.1"/>
    </source>
</evidence>
<keyword evidence="1" id="KW-0812">Transmembrane</keyword>
<organism evidence="2 3">
    <name type="scientific">Laspinema palackyanum D2a</name>
    <dbReference type="NCBI Taxonomy" id="2953684"/>
    <lineage>
        <taxon>Bacteria</taxon>
        <taxon>Bacillati</taxon>
        <taxon>Cyanobacteriota</taxon>
        <taxon>Cyanophyceae</taxon>
        <taxon>Oscillatoriophycideae</taxon>
        <taxon>Oscillatoriales</taxon>
        <taxon>Laspinemataceae</taxon>
        <taxon>Laspinema</taxon>
        <taxon>Laspinema palackyanum</taxon>
    </lineage>
</organism>
<dbReference type="Proteomes" id="UP001525890">
    <property type="component" value="Unassembled WGS sequence"/>
</dbReference>
<accession>A0ABT2MLK3</accession>
<feature type="transmembrane region" description="Helical" evidence="1">
    <location>
        <begin position="71"/>
        <end position="90"/>
    </location>
</feature>
<dbReference type="EMBL" id="JAMXFF010000004">
    <property type="protein sequence ID" value="MCT7965629.1"/>
    <property type="molecule type" value="Genomic_DNA"/>
</dbReference>
<keyword evidence="3" id="KW-1185">Reference proteome</keyword>